<protein>
    <submittedName>
        <fullName evidence="1">Uncharacterized protein</fullName>
    </submittedName>
</protein>
<dbReference type="AlphaFoldDB" id="A0A0F9H2A5"/>
<name>A0A0F9H2A5_9ZZZZ</name>
<comment type="caution">
    <text evidence="1">The sequence shown here is derived from an EMBL/GenBank/DDBJ whole genome shotgun (WGS) entry which is preliminary data.</text>
</comment>
<evidence type="ECO:0000313" key="1">
    <source>
        <dbReference type="EMBL" id="KKM05169.1"/>
    </source>
</evidence>
<accession>A0A0F9H2A5</accession>
<dbReference type="EMBL" id="LAZR01016283">
    <property type="protein sequence ID" value="KKM05169.1"/>
    <property type="molecule type" value="Genomic_DNA"/>
</dbReference>
<proteinExistence type="predicted"/>
<sequence length="54" mass="6139">MITKEGTDLGAIINKVAMQVVMMQIKPEIFAFKNYEEAKKWYAEIADSVMEAGR</sequence>
<gene>
    <name evidence="1" type="ORF">LCGC14_1756820</name>
</gene>
<organism evidence="1">
    <name type="scientific">marine sediment metagenome</name>
    <dbReference type="NCBI Taxonomy" id="412755"/>
    <lineage>
        <taxon>unclassified sequences</taxon>
        <taxon>metagenomes</taxon>
        <taxon>ecological metagenomes</taxon>
    </lineage>
</organism>
<reference evidence="1" key="1">
    <citation type="journal article" date="2015" name="Nature">
        <title>Complex archaea that bridge the gap between prokaryotes and eukaryotes.</title>
        <authorList>
            <person name="Spang A."/>
            <person name="Saw J.H."/>
            <person name="Jorgensen S.L."/>
            <person name="Zaremba-Niedzwiedzka K."/>
            <person name="Martijn J."/>
            <person name="Lind A.E."/>
            <person name="van Eijk R."/>
            <person name="Schleper C."/>
            <person name="Guy L."/>
            <person name="Ettema T.J."/>
        </authorList>
    </citation>
    <scope>NUCLEOTIDE SEQUENCE</scope>
</reference>